<name>A0A162QJL9_9CLOT</name>
<dbReference type="CDD" id="cd00882">
    <property type="entry name" value="Ras_like_GTPase"/>
    <property type="match status" value="1"/>
</dbReference>
<dbReference type="Gene3D" id="3.40.50.300">
    <property type="entry name" value="P-loop containing nucleotide triphosphate hydrolases"/>
    <property type="match status" value="2"/>
</dbReference>
<dbReference type="STRING" id="1121326.CLMAG_60980"/>
<evidence type="ECO:0000313" key="2">
    <source>
        <dbReference type="EMBL" id="KZL88605.1"/>
    </source>
</evidence>
<dbReference type="GO" id="GO:0043024">
    <property type="term" value="F:ribosomal small subunit binding"/>
    <property type="evidence" value="ECO:0007669"/>
    <property type="project" value="TreeGrafter"/>
</dbReference>
<evidence type="ECO:0000259" key="1">
    <source>
        <dbReference type="Pfam" id="PF00350"/>
    </source>
</evidence>
<dbReference type="PANTHER" id="PTHR42698:SF1">
    <property type="entry name" value="GTPASE ERA, MITOCHONDRIAL"/>
    <property type="match status" value="1"/>
</dbReference>
<dbReference type="Pfam" id="PF00350">
    <property type="entry name" value="Dynamin_N"/>
    <property type="match status" value="1"/>
</dbReference>
<proteinExistence type="predicted"/>
<protein>
    <submittedName>
        <fullName evidence="2">Dynamin family protein</fullName>
    </submittedName>
</protein>
<dbReference type="GO" id="GO:0000028">
    <property type="term" value="P:ribosomal small subunit assembly"/>
    <property type="evidence" value="ECO:0007669"/>
    <property type="project" value="TreeGrafter"/>
</dbReference>
<keyword evidence="3" id="KW-1185">Reference proteome</keyword>
<dbReference type="SUPFAM" id="SSF52540">
    <property type="entry name" value="P-loop containing nucleoside triphosphate hydrolases"/>
    <property type="match status" value="1"/>
</dbReference>
<evidence type="ECO:0000313" key="3">
    <source>
        <dbReference type="Proteomes" id="UP000076603"/>
    </source>
</evidence>
<dbReference type="PANTHER" id="PTHR42698">
    <property type="entry name" value="GTPASE ERA"/>
    <property type="match status" value="1"/>
</dbReference>
<feature type="domain" description="Dynamin N-terminal" evidence="1">
    <location>
        <begin position="65"/>
        <end position="267"/>
    </location>
</feature>
<sequence>MNSNWEEKKMNYLTKLENCNNVIEKVFSMEKSISIIDKQAQEKLRVLTENNKAFINKLNKGTFEVAMIGLENVGKSSFGNALVKNNVLPSKASRCTYTSTQLEYGEEDAAEIEFYSTEEFNENFRELLKDFKVEDFRAEDFSTLSIHRVEMLYDQMSESEKVFKQKIFSDIKEIIEGKDIIRKFLDKGIETIYINRGEVEQDYKSFITDNYKSRAVKKVIIKSSELKDTKEIKIYDVPGFDSPAILHEKQTIEKIQNADAIILIIDVCKNPQLNINQIQVLLNAKDRDGIPIEEKLFVFGNKVDTCNNIMDALNNIEILKNDVIEVYRIAKSQRVLIGSAQVYLEENYIIPSDGTKEKLKLFNMKDSIEEIKNEIKEYCNTDRFYILQNRIDKNLDETREVFNKIIAENNVSSETFYREEQELSEELKNKIIQNIKVELLKAEDYLKEKIYNDNNFTKNFRASVESIFKPITKEFVTNYIIERIRKTSTRELPIGRGNYSLREKLYSEVRENFPKVITSLADEEVVIYYEYILNKFLEALEVSKSNKYYNNIKKSVESFIESITSQVSYDRKNFSTIIDHFSIDLMDILINYPLGSPDRKNKFKVAEQDFYNLATYYDHSFNNKPSYMHPLIRVILAQESLNEVESSDEVLNNKLLNTIKKYPTVYNLYDEETWKKELRPFSTEIYNKKLNINTVISRVALNMDTLNGMDEARLKATALMSVKGSLKAAIDYSGNNFAGEEVAADNIGINNKDEYIEKLLAEVKFSETIEEVVNEINIDGQNLINILKNVTLNAAFLEKAFLSTINKQINLIIDKIDANQSLEFRNFLAENIDKIYYNKFEDIRNRRDTSETRQEIAKELSQVVSTI</sequence>
<gene>
    <name evidence="2" type="ORF">CLMAG_60980</name>
</gene>
<dbReference type="PATRIC" id="fig|1121326.3.peg.6162"/>
<dbReference type="InterPro" id="IPR045063">
    <property type="entry name" value="Dynamin_N"/>
</dbReference>
<reference evidence="2 3" key="1">
    <citation type="submission" date="2016-04" db="EMBL/GenBank/DDBJ databases">
        <title>Genome sequence of Clostridium magnum DSM 2767.</title>
        <authorList>
            <person name="Poehlein A."/>
            <person name="Uhlig R."/>
            <person name="Fischer R."/>
            <person name="Bahl H."/>
            <person name="Daniel R."/>
        </authorList>
    </citation>
    <scope>NUCLEOTIDE SEQUENCE [LARGE SCALE GENOMIC DNA]</scope>
    <source>
        <strain evidence="2 3">DSM 2767</strain>
    </source>
</reference>
<dbReference type="InterPro" id="IPR005662">
    <property type="entry name" value="GTPase_Era-like"/>
</dbReference>
<dbReference type="InterPro" id="IPR027417">
    <property type="entry name" value="P-loop_NTPase"/>
</dbReference>
<dbReference type="Proteomes" id="UP000076603">
    <property type="component" value="Unassembled WGS sequence"/>
</dbReference>
<comment type="caution">
    <text evidence="2">The sequence shown here is derived from an EMBL/GenBank/DDBJ whole genome shotgun (WGS) entry which is preliminary data.</text>
</comment>
<accession>A0A162QJL9</accession>
<dbReference type="GO" id="GO:0005525">
    <property type="term" value="F:GTP binding"/>
    <property type="evidence" value="ECO:0007669"/>
    <property type="project" value="InterPro"/>
</dbReference>
<dbReference type="OrthoDB" id="9802035at2"/>
<dbReference type="GO" id="GO:0019843">
    <property type="term" value="F:rRNA binding"/>
    <property type="evidence" value="ECO:0007669"/>
    <property type="project" value="TreeGrafter"/>
</dbReference>
<dbReference type="RefSeq" id="WP_066630855.1">
    <property type="nucleotide sequence ID" value="NZ_FQXL01000037.1"/>
</dbReference>
<dbReference type="EMBL" id="LWAE01000016">
    <property type="protein sequence ID" value="KZL88605.1"/>
    <property type="molecule type" value="Genomic_DNA"/>
</dbReference>
<dbReference type="AlphaFoldDB" id="A0A162QJL9"/>
<organism evidence="2 3">
    <name type="scientific">Clostridium magnum DSM 2767</name>
    <dbReference type="NCBI Taxonomy" id="1121326"/>
    <lineage>
        <taxon>Bacteria</taxon>
        <taxon>Bacillati</taxon>
        <taxon>Bacillota</taxon>
        <taxon>Clostridia</taxon>
        <taxon>Eubacteriales</taxon>
        <taxon>Clostridiaceae</taxon>
        <taxon>Clostridium</taxon>
    </lineage>
</organism>